<gene>
    <name evidence="1" type="ORF">B446_35868</name>
</gene>
<accession>S5VSW0</accession>
<dbReference type="EMBL" id="CP006261">
    <property type="protein sequence ID" value="AGS73932.1"/>
    <property type="molecule type" value="Genomic_DNA"/>
</dbReference>
<keyword evidence="1" id="KW-0614">Plasmid</keyword>
<evidence type="ECO:0000313" key="1">
    <source>
        <dbReference type="EMBL" id="AGS73932.1"/>
    </source>
</evidence>
<dbReference type="KEGG" id="sci:B446_35868"/>
<dbReference type="HOGENOM" id="CLU_1884558_0_0_11"/>
<dbReference type="RefSeq" id="WP_020943833.1">
    <property type="nucleotide sequence ID" value="NC_021986.1"/>
</dbReference>
<organism evidence="1 2">
    <name type="scientific">Streptomyces collinus (strain DSM 40733 / Tue 365)</name>
    <dbReference type="NCBI Taxonomy" id="1214242"/>
    <lineage>
        <taxon>Bacteria</taxon>
        <taxon>Bacillati</taxon>
        <taxon>Actinomycetota</taxon>
        <taxon>Actinomycetes</taxon>
        <taxon>Kitasatosporales</taxon>
        <taxon>Streptomycetaceae</taxon>
        <taxon>Streptomyces</taxon>
    </lineage>
</organism>
<dbReference type="Proteomes" id="UP000015423">
    <property type="component" value="Plasmid pSCO2"/>
</dbReference>
<sequence>MAKHAAPKRRKQPIEDDEYAKFLGRAILGMERRASENPEALAYFLTLQEELKTAIDRAGYRLHVENGWSLQEIATQLGYAGHSMSRQNAVKRWGPSAMARKLGIPSITKKINERRDAIRAHVGDELAARRARKAV</sequence>
<protein>
    <submittedName>
        <fullName evidence="1">Uncharacterized protein</fullName>
    </submittedName>
</protein>
<reference evidence="1 2" key="1">
    <citation type="submission" date="2012-10" db="EMBL/GenBank/DDBJ databases">
        <title>The complete genome sequence of Streptomyces collinus Tu 365.</title>
        <authorList>
            <person name="Ruckert C."/>
            <person name="Szczepanowski R."/>
            <person name="Goesmann A."/>
            <person name="Pross E.K."/>
            <person name="Musiol E.M."/>
            <person name="Blin K."/>
            <person name="Wohlleben W."/>
            <person name="Puhler A."/>
            <person name="Weber T."/>
            <person name="Kalinowski J."/>
        </authorList>
    </citation>
    <scope>NUCLEOTIDE SEQUENCE [LARGE SCALE GENOMIC DNA]</scope>
    <source>
        <strain evidence="2">DSM 40733 / Tue 365</strain>
        <plasmid evidence="1 2">pSCO2</plasmid>
    </source>
</reference>
<dbReference type="AlphaFoldDB" id="S5VSW0"/>
<name>S5VSW0_STRC3</name>
<dbReference type="PATRIC" id="fig|1214242.5.peg.7311"/>
<evidence type="ECO:0000313" key="2">
    <source>
        <dbReference type="Proteomes" id="UP000015423"/>
    </source>
</evidence>
<proteinExistence type="predicted"/>
<keyword evidence="2" id="KW-1185">Reference proteome</keyword>
<geneLocation type="plasmid" evidence="1 2">
    <name>pSCO2</name>
</geneLocation>